<protein>
    <submittedName>
        <fullName evidence="1">Uncharacterized protein</fullName>
    </submittedName>
</protein>
<dbReference type="AlphaFoldDB" id="A0AAV4SK41"/>
<comment type="caution">
    <text evidence="1">The sequence shown here is derived from an EMBL/GenBank/DDBJ whole genome shotgun (WGS) entry which is preliminary data.</text>
</comment>
<name>A0AAV4SK41_CAEEX</name>
<gene>
    <name evidence="1" type="ORF">CEXT_781411</name>
</gene>
<organism evidence="1 2">
    <name type="scientific">Caerostris extrusa</name>
    <name type="common">Bark spider</name>
    <name type="synonym">Caerostris bankana</name>
    <dbReference type="NCBI Taxonomy" id="172846"/>
    <lineage>
        <taxon>Eukaryota</taxon>
        <taxon>Metazoa</taxon>
        <taxon>Ecdysozoa</taxon>
        <taxon>Arthropoda</taxon>
        <taxon>Chelicerata</taxon>
        <taxon>Arachnida</taxon>
        <taxon>Araneae</taxon>
        <taxon>Araneomorphae</taxon>
        <taxon>Entelegynae</taxon>
        <taxon>Araneoidea</taxon>
        <taxon>Araneidae</taxon>
        <taxon>Caerostris</taxon>
    </lineage>
</organism>
<evidence type="ECO:0000313" key="1">
    <source>
        <dbReference type="EMBL" id="GIY34455.1"/>
    </source>
</evidence>
<accession>A0AAV4SK41</accession>
<reference evidence="1 2" key="1">
    <citation type="submission" date="2021-06" db="EMBL/GenBank/DDBJ databases">
        <title>Caerostris extrusa draft genome.</title>
        <authorList>
            <person name="Kono N."/>
            <person name="Arakawa K."/>
        </authorList>
    </citation>
    <scope>NUCLEOTIDE SEQUENCE [LARGE SCALE GENOMIC DNA]</scope>
</reference>
<sequence length="90" mass="10554">MPGALFSVRLTRKLSVFFERKFNYSRHFCHVGVGSMSISELTAHFRCCRIQRQPEFHAFGLQLKQISVSFWCCHLRQESVKSRITLSDFP</sequence>
<keyword evidence="2" id="KW-1185">Reference proteome</keyword>
<proteinExistence type="predicted"/>
<dbReference type="Proteomes" id="UP001054945">
    <property type="component" value="Unassembled WGS sequence"/>
</dbReference>
<evidence type="ECO:0000313" key="2">
    <source>
        <dbReference type="Proteomes" id="UP001054945"/>
    </source>
</evidence>
<dbReference type="EMBL" id="BPLR01009771">
    <property type="protein sequence ID" value="GIY34455.1"/>
    <property type="molecule type" value="Genomic_DNA"/>
</dbReference>